<reference evidence="2" key="1">
    <citation type="submission" date="2020-07" db="EMBL/GenBank/DDBJ databases">
        <title>Multicomponent nature underlies the extraordinary mechanical properties of spider dragline silk.</title>
        <authorList>
            <person name="Kono N."/>
            <person name="Nakamura H."/>
            <person name="Mori M."/>
            <person name="Yoshida Y."/>
            <person name="Ohtoshi R."/>
            <person name="Malay A.D."/>
            <person name="Moran D.A.P."/>
            <person name="Tomita M."/>
            <person name="Numata K."/>
            <person name="Arakawa K."/>
        </authorList>
    </citation>
    <scope>NUCLEOTIDE SEQUENCE</scope>
</reference>
<proteinExistence type="predicted"/>
<protein>
    <submittedName>
        <fullName evidence="2">Uncharacterized protein</fullName>
    </submittedName>
</protein>
<dbReference type="EMBL" id="BMAO01001840">
    <property type="protein sequence ID" value="GFQ76369.1"/>
    <property type="molecule type" value="Genomic_DNA"/>
</dbReference>
<accession>A0A8X6KK24</accession>
<evidence type="ECO:0000313" key="2">
    <source>
        <dbReference type="EMBL" id="GFQ76369.1"/>
    </source>
</evidence>
<dbReference type="AlphaFoldDB" id="A0A8X6KK24"/>
<feature type="region of interest" description="Disordered" evidence="1">
    <location>
        <begin position="1"/>
        <end position="46"/>
    </location>
</feature>
<dbReference type="Proteomes" id="UP000887116">
    <property type="component" value="Unassembled WGS sequence"/>
</dbReference>
<sequence length="102" mass="11305">MNVVPCRNENYATPPPIPGGRVSVRPSRVNQKSRSVGPEFHSESFHSPMNVVPCRNEHYATPPPIPGVRVSVRPSRVKQNSSSVGPEFHSEFLSQLDECRAL</sequence>
<name>A0A8X6KK24_TRICU</name>
<keyword evidence="3" id="KW-1185">Reference proteome</keyword>
<feature type="region of interest" description="Disordered" evidence="1">
    <location>
        <begin position="63"/>
        <end position="86"/>
    </location>
</feature>
<evidence type="ECO:0000256" key="1">
    <source>
        <dbReference type="SAM" id="MobiDB-lite"/>
    </source>
</evidence>
<comment type="caution">
    <text evidence="2">The sequence shown here is derived from an EMBL/GenBank/DDBJ whole genome shotgun (WGS) entry which is preliminary data.</text>
</comment>
<gene>
    <name evidence="2" type="ORF">TNCT_654121</name>
</gene>
<evidence type="ECO:0000313" key="3">
    <source>
        <dbReference type="Proteomes" id="UP000887116"/>
    </source>
</evidence>
<organism evidence="2 3">
    <name type="scientific">Trichonephila clavata</name>
    <name type="common">Joro spider</name>
    <name type="synonym">Nephila clavata</name>
    <dbReference type="NCBI Taxonomy" id="2740835"/>
    <lineage>
        <taxon>Eukaryota</taxon>
        <taxon>Metazoa</taxon>
        <taxon>Ecdysozoa</taxon>
        <taxon>Arthropoda</taxon>
        <taxon>Chelicerata</taxon>
        <taxon>Arachnida</taxon>
        <taxon>Araneae</taxon>
        <taxon>Araneomorphae</taxon>
        <taxon>Entelegynae</taxon>
        <taxon>Araneoidea</taxon>
        <taxon>Nephilidae</taxon>
        <taxon>Trichonephila</taxon>
    </lineage>
</organism>